<evidence type="ECO:0000313" key="16">
    <source>
        <dbReference type="Ensembl" id="ENSBGRP00000035761.1"/>
    </source>
</evidence>
<dbReference type="FunFam" id="2.60.40.60:FF:000002">
    <property type="entry name" value="Protocadherin alpha 2"/>
    <property type="match status" value="2"/>
</dbReference>
<feature type="transmembrane region" description="Helical" evidence="13">
    <location>
        <begin position="931"/>
        <end position="951"/>
    </location>
</feature>
<keyword evidence="4 14" id="KW-0732">Signal</keyword>
<feature type="domain" description="Cadherin" evidence="15">
    <location>
        <begin position="21"/>
        <end position="133"/>
    </location>
</feature>
<evidence type="ECO:0000256" key="6">
    <source>
        <dbReference type="ARBA" id="ARBA00022837"/>
    </source>
</evidence>
<evidence type="ECO:0000256" key="3">
    <source>
        <dbReference type="ARBA" id="ARBA00022692"/>
    </source>
</evidence>
<evidence type="ECO:0000256" key="13">
    <source>
        <dbReference type="SAM" id="Phobius"/>
    </source>
</evidence>
<dbReference type="PANTHER" id="PTHR24028:SF68">
    <property type="entry name" value="PROTOCADHERIN ALPHA-11"/>
    <property type="match status" value="1"/>
</dbReference>
<dbReference type="FunFam" id="2.60.40.60:FF:000006">
    <property type="entry name" value="Protocadherin alpha 2"/>
    <property type="match status" value="1"/>
</dbReference>
<dbReference type="AlphaFoldDB" id="A0A8B9YHP9"/>
<keyword evidence="7" id="KW-0130">Cell adhesion</keyword>
<feature type="domain" description="Cadherin" evidence="15">
    <location>
        <begin position="806"/>
        <end position="911"/>
    </location>
</feature>
<keyword evidence="9 13" id="KW-0472">Membrane</keyword>
<evidence type="ECO:0000256" key="12">
    <source>
        <dbReference type="SAM" id="MobiDB-lite"/>
    </source>
</evidence>
<evidence type="ECO:0000256" key="5">
    <source>
        <dbReference type="ARBA" id="ARBA00022737"/>
    </source>
</evidence>
<dbReference type="Pfam" id="PF08266">
    <property type="entry name" value="Cadherin_2"/>
    <property type="match status" value="1"/>
</dbReference>
<dbReference type="PROSITE" id="PS50268">
    <property type="entry name" value="CADHERIN_2"/>
    <property type="match status" value="8"/>
</dbReference>
<evidence type="ECO:0000256" key="4">
    <source>
        <dbReference type="ARBA" id="ARBA00022729"/>
    </source>
</evidence>
<sequence length="1106" mass="120247">MLVYRPSGLSTRRLLLSFLFVAAWDAGSGQVHYSLLEEAKHGTFVGRIAQDLGLELAELVPRLFRIASKGRGDFLEVNLQNGILFVNSRIDREELCGRKAECSIHLEVIVERPLQVFHVEVEVKDINDNRPVFSTSEQKLSILESQPLDSRFPLEGASDADIGENAMLTYGLSSNEFFTLDIINKKDKGKLPVLVLSKLLDREENPQLRLLLTATDGGKPELTGSVTLQILVLDANDNAPVFDQTVYEVKMYENSANQTLVIWLNASDADEGINKEVIYSFSSLVPPTIRRKFLINERTGEVRINDAIDFEDSNTYEIHVDVTDKGNLPMVGHCTVLVEILDENDNSPEVIVTSLALPVREDAQVGTVISLISVSDRDSGANGQVTCSLTPESPFKLVSTFKNYYSLVLDSVLDQLLINSKPTKKLSLTLKKSLDREKTPEFNLLLTAVDGGKPELTGTVELFVRVLDINDNDPEFERSEYKVRLMENAAKETLVIQLNATDQDEGVNGEVTYSLMSIKPKGKPLFTLDENNGEVKVNGTLDYEENKFYEIEVQATDKGNPPMAGHCTVWVEILDANDNSPEITVTSLSLPVREDTQPSTVIALISVFDRDSGDNGQVICFLTPNVPFKIVSTFKNYYSLVLDGTLDRESVSVYKLVVTARDGGSPSLSATASMSVEVADVNDNAPAFAQPEYTVFVKENNPPGCHIFTVSAWDADAQENALVSYSLVERRVGERALSSYVSVHAESGKVYALQPLDHEELELLQFQVSARDAGVPPLGSNVTLQVFVLDENDNAPALLPPGPGGGPSAVSQVVSRSVDAGHVVAKVRAVDADSGYNAWLSYELQPAAGGARSPFRVGLYTGEISTTRALDEADAPRQRLLVLVKDHGEPALTATATVLLSLEDSGQAPKASSRALSGAAGAETALVDVNVYLIVAICAVSSLLVLTLLLYTALRCSAPPSEGACGPVKPRLVCSSAVGSWSYSQERRQRVCSGEGPPKTDLMAFSPSLPPGLDREVGEERQEAGSNHSGLVSSINPFPLLENGLVGSPCSPRDSQESSPTPQFKSINSLVLSLLHSPTLTSIHDHWKNHSLDLTDLCWQSNISAF</sequence>
<dbReference type="Pfam" id="PF00028">
    <property type="entry name" value="Cadherin"/>
    <property type="match status" value="7"/>
</dbReference>
<evidence type="ECO:0000256" key="9">
    <source>
        <dbReference type="ARBA" id="ARBA00023136"/>
    </source>
</evidence>
<dbReference type="SMART" id="SM00112">
    <property type="entry name" value="CA"/>
    <property type="match status" value="8"/>
</dbReference>
<feature type="compositionally biased region" description="Polar residues" evidence="12">
    <location>
        <begin position="1024"/>
        <end position="1033"/>
    </location>
</feature>
<feature type="domain" description="Cadherin" evidence="15">
    <location>
        <begin position="351"/>
        <end position="476"/>
    </location>
</feature>
<dbReference type="InterPro" id="IPR050174">
    <property type="entry name" value="Protocadherin/Cadherin-CA"/>
</dbReference>
<reference evidence="16" key="2">
    <citation type="submission" date="2025-08" db="UniProtKB">
        <authorList>
            <consortium name="Ensembl"/>
        </authorList>
    </citation>
    <scope>IDENTIFICATION</scope>
</reference>
<evidence type="ECO:0000256" key="11">
    <source>
        <dbReference type="PROSITE-ProRule" id="PRU00043"/>
    </source>
</evidence>
<dbReference type="PRINTS" id="PR00205">
    <property type="entry name" value="CADHERIN"/>
</dbReference>
<keyword evidence="17" id="KW-1185">Reference proteome</keyword>
<feature type="domain" description="Cadherin" evidence="15">
    <location>
        <begin position="584"/>
        <end position="688"/>
    </location>
</feature>
<feature type="domain" description="Cadherin" evidence="15">
    <location>
        <begin position="689"/>
        <end position="798"/>
    </location>
</feature>
<dbReference type="FunFam" id="2.60.40.60:FF:000007">
    <property type="entry name" value="Protocadherin alpha 2"/>
    <property type="match status" value="1"/>
</dbReference>
<feature type="domain" description="Cadherin" evidence="15">
    <location>
        <begin position="477"/>
        <end position="583"/>
    </location>
</feature>
<evidence type="ECO:0000256" key="10">
    <source>
        <dbReference type="ARBA" id="ARBA00023180"/>
    </source>
</evidence>
<dbReference type="Gene3D" id="2.60.40.60">
    <property type="entry name" value="Cadherins"/>
    <property type="match status" value="8"/>
</dbReference>
<feature type="signal peptide" evidence="14">
    <location>
        <begin position="1"/>
        <end position="29"/>
    </location>
</feature>
<dbReference type="GO" id="GO:0005509">
    <property type="term" value="F:calcium ion binding"/>
    <property type="evidence" value="ECO:0007669"/>
    <property type="project" value="UniProtKB-UniRule"/>
</dbReference>
<accession>A0A8B9YHP9</accession>
<dbReference type="InterPro" id="IPR013164">
    <property type="entry name" value="Cadherin_N"/>
</dbReference>
<keyword evidence="6 11" id="KW-0106">Calcium</keyword>
<dbReference type="PANTHER" id="PTHR24028">
    <property type="entry name" value="CADHERIN-87A"/>
    <property type="match status" value="1"/>
</dbReference>
<keyword evidence="8 13" id="KW-1133">Transmembrane helix</keyword>
<evidence type="ECO:0000256" key="7">
    <source>
        <dbReference type="ARBA" id="ARBA00022889"/>
    </source>
</evidence>
<keyword evidence="5" id="KW-0677">Repeat</keyword>
<feature type="region of interest" description="Disordered" evidence="12">
    <location>
        <begin position="989"/>
        <end position="1033"/>
    </location>
</feature>
<reference evidence="16" key="3">
    <citation type="submission" date="2025-09" db="UniProtKB">
        <authorList>
            <consortium name="Ensembl"/>
        </authorList>
    </citation>
    <scope>IDENTIFICATION</scope>
</reference>
<feature type="domain" description="Cadherin" evidence="15">
    <location>
        <begin position="134"/>
        <end position="242"/>
    </location>
</feature>
<dbReference type="GeneTree" id="ENSGT00940000163312"/>
<keyword evidence="10" id="KW-0325">Glycoprotein</keyword>
<dbReference type="SUPFAM" id="SSF49313">
    <property type="entry name" value="Cadherin-like"/>
    <property type="match status" value="8"/>
</dbReference>
<dbReference type="InterPro" id="IPR020894">
    <property type="entry name" value="Cadherin_CS"/>
</dbReference>
<keyword evidence="2" id="KW-1003">Cell membrane</keyword>
<comment type="subcellular location">
    <subcellularLocation>
        <location evidence="1">Cell membrane</location>
        <topology evidence="1">Single-pass type I membrane protein</topology>
    </subcellularLocation>
</comment>
<evidence type="ECO:0000256" key="1">
    <source>
        <dbReference type="ARBA" id="ARBA00004251"/>
    </source>
</evidence>
<proteinExistence type="predicted"/>
<dbReference type="PROSITE" id="PS00232">
    <property type="entry name" value="CADHERIN_1"/>
    <property type="match status" value="5"/>
</dbReference>
<feature type="domain" description="Cadherin" evidence="15">
    <location>
        <begin position="243"/>
        <end position="350"/>
    </location>
</feature>
<evidence type="ECO:0000256" key="2">
    <source>
        <dbReference type="ARBA" id="ARBA00022475"/>
    </source>
</evidence>
<dbReference type="InterPro" id="IPR015919">
    <property type="entry name" value="Cadherin-like_sf"/>
</dbReference>
<feature type="compositionally biased region" description="Basic and acidic residues" evidence="12">
    <location>
        <begin position="1013"/>
        <end position="1023"/>
    </location>
</feature>
<feature type="chain" id="PRO_5034185126" description="Cadherin domain-containing protein" evidence="14">
    <location>
        <begin position="30"/>
        <end position="1106"/>
    </location>
</feature>
<evidence type="ECO:0000256" key="8">
    <source>
        <dbReference type="ARBA" id="ARBA00022989"/>
    </source>
</evidence>
<dbReference type="FunFam" id="2.60.40.60:FF:000001">
    <property type="entry name" value="Protocadherin alpha 2"/>
    <property type="match status" value="1"/>
</dbReference>
<evidence type="ECO:0000259" key="15">
    <source>
        <dbReference type="PROSITE" id="PS50268"/>
    </source>
</evidence>
<organism evidence="16 17">
    <name type="scientific">Bos mutus grunniens</name>
    <name type="common">Wild yak</name>
    <name type="synonym">Bos grunniens</name>
    <dbReference type="NCBI Taxonomy" id="30521"/>
    <lineage>
        <taxon>Eukaryota</taxon>
        <taxon>Metazoa</taxon>
        <taxon>Chordata</taxon>
        <taxon>Craniata</taxon>
        <taxon>Vertebrata</taxon>
        <taxon>Euteleostomi</taxon>
        <taxon>Mammalia</taxon>
        <taxon>Eutheria</taxon>
        <taxon>Laurasiatheria</taxon>
        <taxon>Artiodactyla</taxon>
        <taxon>Ruminantia</taxon>
        <taxon>Pecora</taxon>
        <taxon>Bovidae</taxon>
        <taxon>Bovinae</taxon>
        <taxon>Bos</taxon>
    </lineage>
</organism>
<dbReference type="FunFam" id="2.60.40.60:FF:000003">
    <property type="entry name" value="Protocadherin alpha 2"/>
    <property type="match status" value="1"/>
</dbReference>
<reference evidence="16" key="1">
    <citation type="submission" date="2019-05" db="EMBL/GenBank/DDBJ databases">
        <authorList>
            <person name="Zhang S."/>
            <person name="Liu J."/>
        </authorList>
    </citation>
    <scope>NUCLEOTIDE SEQUENCE [LARGE SCALE GENOMIC DNA]</scope>
</reference>
<dbReference type="GO" id="GO:0005886">
    <property type="term" value="C:plasma membrane"/>
    <property type="evidence" value="ECO:0007669"/>
    <property type="project" value="UniProtKB-SubCell"/>
</dbReference>
<evidence type="ECO:0000256" key="14">
    <source>
        <dbReference type="SAM" id="SignalP"/>
    </source>
</evidence>
<evidence type="ECO:0000313" key="17">
    <source>
        <dbReference type="Proteomes" id="UP000694520"/>
    </source>
</evidence>
<dbReference type="FunFam" id="2.60.40.60:FF:000092">
    <property type="entry name" value="Protocadherin 8"/>
    <property type="match status" value="1"/>
</dbReference>
<dbReference type="Ensembl" id="ENSBGRT00000041371.1">
    <property type="protein sequence ID" value="ENSBGRP00000035761.1"/>
    <property type="gene ID" value="ENSBGRG00000022162.1"/>
</dbReference>
<dbReference type="GO" id="GO:0007156">
    <property type="term" value="P:homophilic cell adhesion via plasma membrane adhesion molecules"/>
    <property type="evidence" value="ECO:0007669"/>
    <property type="project" value="InterPro"/>
</dbReference>
<dbReference type="InterPro" id="IPR002126">
    <property type="entry name" value="Cadherin-like_dom"/>
</dbReference>
<dbReference type="Proteomes" id="UP000694520">
    <property type="component" value="Chromosome 8"/>
</dbReference>
<name>A0A8B9YHP9_BOSMU</name>
<protein>
    <recommendedName>
        <fullName evidence="15">Cadherin domain-containing protein</fullName>
    </recommendedName>
</protein>
<dbReference type="FunFam" id="2.60.40.60:FF:000076">
    <property type="entry name" value="Protocadherin alpha 2"/>
    <property type="match status" value="1"/>
</dbReference>
<keyword evidence="3 13" id="KW-0812">Transmembrane</keyword>
<dbReference type="CDD" id="cd11304">
    <property type="entry name" value="Cadherin_repeat"/>
    <property type="match status" value="8"/>
</dbReference>